<dbReference type="EMBL" id="CADEHS020000014">
    <property type="protein sequence ID" value="CAG9948196.1"/>
    <property type="molecule type" value="Genomic_DNA"/>
</dbReference>
<sequence length="511" mass="57007">MASEVKSDVMDAKAKGTSSIVDEGTTPSVDIERTASLPTYIPGSALEKRLLRKLDFILLPMLWWMYILAYVDRGNVVSNMNDPEDRSCKANANAAGLSTDLDLSEGDYTLVVSIFFIGYTIFEVPSNLLLNKFRPSRYLSTIVIVWGVCVAAMSQCKNRTEFLVGRFFLGCIEAGLFPGALYLLTCWYTKAEIGKRFAIFYTSGTIAPALGGIMAGAIISSLEGKLGWEGWRWLFLIEGVVTVFFGFLFYFILIEYPINTTKFFTKEECDLAYNRNLHDRQISVEHSKLRMTPWQSVKAVLADPRSWGFLCLYIIDSTCTSISYFIPVTLKAMGYTSITAQWMTVPIWVSGAVIMVIVCTSSDYLRNRNWHILGCLTVGLICSIVCVTTTDPKPRYAMLCFYIGGIYAAVALILNWTSEEMALPDQKRSVALAFVNSWGNLSIIWGSRLWKTAENPVYTTGFTTTASLAALGAILAAALPFAFRYLPKQPMTKAERDLLAAQQGQQREQEE</sequence>
<dbReference type="Proteomes" id="UP000836387">
    <property type="component" value="Unassembled WGS sequence"/>
</dbReference>
<proteinExistence type="predicted"/>
<protein>
    <submittedName>
        <fullName evidence="1">Uncharacterized protein</fullName>
    </submittedName>
</protein>
<keyword evidence="2" id="KW-1185">Reference proteome</keyword>
<comment type="caution">
    <text evidence="1">The sequence shown here is derived from an EMBL/GenBank/DDBJ whole genome shotgun (WGS) entry which is preliminary data.</text>
</comment>
<reference evidence="1" key="2">
    <citation type="submission" date="2021-10" db="EMBL/GenBank/DDBJ databases">
        <authorList>
            <person name="Piombo E."/>
        </authorList>
    </citation>
    <scope>NUCLEOTIDE SEQUENCE</scope>
</reference>
<organism evidence="1 2">
    <name type="scientific">Clonostachys rosea f. rosea IK726</name>
    <dbReference type="NCBI Taxonomy" id="1349383"/>
    <lineage>
        <taxon>Eukaryota</taxon>
        <taxon>Fungi</taxon>
        <taxon>Dikarya</taxon>
        <taxon>Ascomycota</taxon>
        <taxon>Pezizomycotina</taxon>
        <taxon>Sordariomycetes</taxon>
        <taxon>Hypocreomycetidae</taxon>
        <taxon>Hypocreales</taxon>
        <taxon>Bionectriaceae</taxon>
        <taxon>Clonostachys</taxon>
    </lineage>
</organism>
<evidence type="ECO:0000313" key="2">
    <source>
        <dbReference type="Proteomes" id="UP000836387"/>
    </source>
</evidence>
<gene>
    <name evidence="1" type="ORF">CRV2_00013736</name>
</gene>
<evidence type="ECO:0000313" key="1">
    <source>
        <dbReference type="EMBL" id="CAG9948196.1"/>
    </source>
</evidence>
<accession>A0ACA9U4G0</accession>
<reference evidence="1" key="1">
    <citation type="submission" date="2020-04" db="EMBL/GenBank/DDBJ databases">
        <authorList>
            <person name="Broberg M."/>
        </authorList>
    </citation>
    <scope>NUCLEOTIDE SEQUENCE</scope>
</reference>
<name>A0ACA9U4G0_BIOOC</name>